<name>V6LP26_9EUKA</name>
<gene>
    <name evidence="1" type="ORF">SS50377_14625</name>
</gene>
<evidence type="ECO:0000313" key="1">
    <source>
        <dbReference type="EMBL" id="EST45471.1"/>
    </source>
</evidence>
<reference evidence="1" key="1">
    <citation type="journal article" date="2014" name="PLoS Genet.">
        <title>The Genome of Spironucleus salmonicida Highlights a Fish Pathogen Adapted to Fluctuating Environments.</title>
        <authorList>
            <person name="Xu F."/>
            <person name="Jerlstrom-Hultqvist J."/>
            <person name="Einarsson E."/>
            <person name="Astvaldsson A."/>
            <person name="Svard S.G."/>
            <person name="Andersson J.O."/>
        </authorList>
    </citation>
    <scope>NUCLEOTIDE SEQUENCE</scope>
</reference>
<sequence>MRVAGDAVQGAVELRERHSGRGGVREVVEARGELLAVLAVRQVELHEGVAVRLQRLLQARGALHVQHV</sequence>
<proteinExistence type="predicted"/>
<organism evidence="1">
    <name type="scientific">Spironucleus salmonicida</name>
    <dbReference type="NCBI Taxonomy" id="348837"/>
    <lineage>
        <taxon>Eukaryota</taxon>
        <taxon>Metamonada</taxon>
        <taxon>Diplomonadida</taxon>
        <taxon>Hexamitidae</taxon>
        <taxon>Hexamitinae</taxon>
        <taxon>Spironucleus</taxon>
    </lineage>
</organism>
<accession>V6LP26</accession>
<dbReference type="AlphaFoldDB" id="V6LP26"/>
<protein>
    <submittedName>
        <fullName evidence="1">Uncharacterized protein</fullName>
    </submittedName>
</protein>
<dbReference type="EMBL" id="KI546095">
    <property type="protein sequence ID" value="EST45471.1"/>
    <property type="molecule type" value="Genomic_DNA"/>
</dbReference>